<feature type="domain" description="Ribosome maturation factor RimP N-terminal" evidence="4">
    <location>
        <begin position="23"/>
        <end position="94"/>
    </location>
</feature>
<dbReference type="Gene3D" id="3.30.300.70">
    <property type="entry name" value="RimP-like superfamily, N-terminal"/>
    <property type="match status" value="1"/>
</dbReference>
<evidence type="ECO:0000259" key="4">
    <source>
        <dbReference type="Pfam" id="PF02576"/>
    </source>
</evidence>
<dbReference type="SUPFAM" id="SSF75420">
    <property type="entry name" value="YhbC-like, N-terminal domain"/>
    <property type="match status" value="1"/>
</dbReference>
<dbReference type="PANTHER" id="PTHR33867:SF1">
    <property type="entry name" value="RIBOSOME MATURATION FACTOR RIMP"/>
    <property type="match status" value="1"/>
</dbReference>
<dbReference type="GO" id="GO:0005829">
    <property type="term" value="C:cytosol"/>
    <property type="evidence" value="ECO:0007669"/>
    <property type="project" value="TreeGrafter"/>
</dbReference>
<keyword evidence="1 3" id="KW-0963">Cytoplasm</keyword>
<feature type="domain" description="Ribosome maturation factor RimP C-terminal" evidence="5">
    <location>
        <begin position="97"/>
        <end position="163"/>
    </location>
</feature>
<dbReference type="AlphaFoldDB" id="A0A2J0L406"/>
<protein>
    <recommendedName>
        <fullName evidence="3">Ribosome maturation factor RimP</fullName>
    </recommendedName>
</protein>
<dbReference type="CDD" id="cd01734">
    <property type="entry name" value="YlxS_C"/>
    <property type="match status" value="1"/>
</dbReference>
<dbReference type="Pfam" id="PF02576">
    <property type="entry name" value="RimP_N"/>
    <property type="match status" value="1"/>
</dbReference>
<dbReference type="PANTHER" id="PTHR33867">
    <property type="entry name" value="RIBOSOME MATURATION FACTOR RIMP"/>
    <property type="match status" value="1"/>
</dbReference>
<dbReference type="GO" id="GO:0006412">
    <property type="term" value="P:translation"/>
    <property type="evidence" value="ECO:0007669"/>
    <property type="project" value="TreeGrafter"/>
</dbReference>
<dbReference type="FunFam" id="3.30.300.70:FF:000001">
    <property type="entry name" value="Ribosome maturation factor RimP"/>
    <property type="match status" value="1"/>
</dbReference>
<dbReference type="Gene3D" id="2.30.30.180">
    <property type="entry name" value="Ribosome maturation factor RimP, C-terminal domain"/>
    <property type="match status" value="1"/>
</dbReference>
<dbReference type="Proteomes" id="UP000230052">
    <property type="component" value="Unassembled WGS sequence"/>
</dbReference>
<dbReference type="Pfam" id="PF17384">
    <property type="entry name" value="DUF150_C"/>
    <property type="match status" value="1"/>
</dbReference>
<dbReference type="HAMAP" id="MF_01077">
    <property type="entry name" value="RimP"/>
    <property type="match status" value="1"/>
</dbReference>
<evidence type="ECO:0000256" key="1">
    <source>
        <dbReference type="ARBA" id="ARBA00022490"/>
    </source>
</evidence>
<name>A0A2J0L406_9BACT</name>
<dbReference type="SUPFAM" id="SSF74942">
    <property type="entry name" value="YhbC-like, C-terminal domain"/>
    <property type="match status" value="1"/>
</dbReference>
<dbReference type="GO" id="GO:0000028">
    <property type="term" value="P:ribosomal small subunit assembly"/>
    <property type="evidence" value="ECO:0007669"/>
    <property type="project" value="TreeGrafter"/>
</dbReference>
<evidence type="ECO:0000313" key="7">
    <source>
        <dbReference type="Proteomes" id="UP000230052"/>
    </source>
</evidence>
<accession>A0A2J0L406</accession>
<organism evidence="6 7">
    <name type="scientific">Candidatus Aquitaenariimonas noxiae</name>
    <dbReference type="NCBI Taxonomy" id="1974741"/>
    <lineage>
        <taxon>Bacteria</taxon>
        <taxon>Pseudomonadati</taxon>
        <taxon>Candidatus Omnitrophota</taxon>
        <taxon>Candidatus Aquitaenariimonas</taxon>
    </lineage>
</organism>
<comment type="function">
    <text evidence="3">Required for maturation of 30S ribosomal subunits.</text>
</comment>
<dbReference type="InterPro" id="IPR036847">
    <property type="entry name" value="RimP_C_sf"/>
</dbReference>
<dbReference type="InterPro" id="IPR035956">
    <property type="entry name" value="RimP_N_sf"/>
</dbReference>
<proteinExistence type="inferred from homology"/>
<dbReference type="InterPro" id="IPR028989">
    <property type="entry name" value="RimP_N"/>
</dbReference>
<keyword evidence="2 3" id="KW-0690">Ribosome biogenesis</keyword>
<dbReference type="EMBL" id="PEWV01000025">
    <property type="protein sequence ID" value="PIU42006.1"/>
    <property type="molecule type" value="Genomic_DNA"/>
</dbReference>
<reference evidence="6 7" key="1">
    <citation type="submission" date="2017-09" db="EMBL/GenBank/DDBJ databases">
        <title>Depth-based differentiation of microbial function through sediment-hosted aquifers and enrichment of novel symbionts in the deep terrestrial subsurface.</title>
        <authorList>
            <person name="Probst A.J."/>
            <person name="Ladd B."/>
            <person name="Jarett J.K."/>
            <person name="Geller-Mcgrath D.E."/>
            <person name="Sieber C.M."/>
            <person name="Emerson J.B."/>
            <person name="Anantharaman K."/>
            <person name="Thomas B.C."/>
            <person name="Malmstrom R."/>
            <person name="Stieglmeier M."/>
            <person name="Klingl A."/>
            <person name="Woyke T."/>
            <person name="Ryan C.M."/>
            <person name="Banfield J.F."/>
        </authorList>
    </citation>
    <scope>NUCLEOTIDE SEQUENCE [LARGE SCALE GENOMIC DNA]</scope>
    <source>
        <strain evidence="6">CG07_land_8_20_14_0_80_42_15</strain>
    </source>
</reference>
<comment type="subcellular location">
    <subcellularLocation>
        <location evidence="3">Cytoplasm</location>
    </subcellularLocation>
</comment>
<dbReference type="InterPro" id="IPR028998">
    <property type="entry name" value="RimP_C"/>
</dbReference>
<sequence length="166" mass="18878">MGYGKYPPFFMEYNNVDKFKEIARPLLEKKGIELVEILYRKEGNQMVLRLLVDRKGGITLDECAALNEELGIALDQDETMDTSYILEVSSPGVDRPLRSKGDFERAIGKRIEVALKEQLSGKLGYTGRLAEVKEDSIILKKNEIEAVNIPLSNINNARVEVEFRRE</sequence>
<evidence type="ECO:0000259" key="5">
    <source>
        <dbReference type="Pfam" id="PF17384"/>
    </source>
</evidence>
<evidence type="ECO:0000256" key="2">
    <source>
        <dbReference type="ARBA" id="ARBA00022517"/>
    </source>
</evidence>
<dbReference type="InterPro" id="IPR003728">
    <property type="entry name" value="Ribosome_maturation_RimP"/>
</dbReference>
<gene>
    <name evidence="3" type="primary">rimP</name>
    <name evidence="6" type="ORF">COS99_02760</name>
</gene>
<evidence type="ECO:0000313" key="6">
    <source>
        <dbReference type="EMBL" id="PIU42006.1"/>
    </source>
</evidence>
<comment type="caution">
    <text evidence="6">The sequence shown here is derived from an EMBL/GenBank/DDBJ whole genome shotgun (WGS) entry which is preliminary data.</text>
</comment>
<evidence type="ECO:0000256" key="3">
    <source>
        <dbReference type="HAMAP-Rule" id="MF_01077"/>
    </source>
</evidence>
<comment type="similarity">
    <text evidence="3">Belongs to the RimP family.</text>
</comment>